<evidence type="ECO:0000256" key="2">
    <source>
        <dbReference type="SAM" id="SignalP"/>
    </source>
</evidence>
<dbReference type="AlphaFoldDB" id="A0A0F6YMK8"/>
<evidence type="ECO:0000313" key="3">
    <source>
        <dbReference type="EMBL" id="AKF11147.1"/>
    </source>
</evidence>
<evidence type="ECO:0000256" key="1">
    <source>
        <dbReference type="SAM" id="MobiDB-lite"/>
    </source>
</evidence>
<protein>
    <recommendedName>
        <fullName evidence="5">Tryptophan synthase alpha chain</fullName>
    </recommendedName>
</protein>
<dbReference type="Proteomes" id="UP000034883">
    <property type="component" value="Chromosome"/>
</dbReference>
<feature type="chain" id="PRO_5002512943" description="Tryptophan synthase alpha chain" evidence="2">
    <location>
        <begin position="22"/>
        <end position="100"/>
    </location>
</feature>
<dbReference type="EMBL" id="CP011125">
    <property type="protein sequence ID" value="AKF11147.1"/>
    <property type="molecule type" value="Genomic_DNA"/>
</dbReference>
<dbReference type="PROSITE" id="PS51257">
    <property type="entry name" value="PROKAR_LIPOPROTEIN"/>
    <property type="match status" value="1"/>
</dbReference>
<proteinExistence type="predicted"/>
<feature type="region of interest" description="Disordered" evidence="1">
    <location>
        <begin position="27"/>
        <end position="48"/>
    </location>
</feature>
<gene>
    <name evidence="3" type="ORF">DB32_008296</name>
</gene>
<sequence>MLATMRSTLLALAITLLVACGDDDAPAPMPDAGSTTRVDSGPPPSGCGGRATPCSALNEATCAMQGGCALEGTTCGGEATSCGSLATRTTCESQQGCRWL</sequence>
<keyword evidence="4" id="KW-1185">Reference proteome</keyword>
<name>A0A0F6YMK8_9BACT</name>
<feature type="signal peptide" evidence="2">
    <location>
        <begin position="1"/>
        <end position="21"/>
    </location>
</feature>
<evidence type="ECO:0000313" key="4">
    <source>
        <dbReference type="Proteomes" id="UP000034883"/>
    </source>
</evidence>
<evidence type="ECO:0008006" key="5">
    <source>
        <dbReference type="Google" id="ProtNLM"/>
    </source>
</evidence>
<accession>A0A0F6YMK8</accession>
<reference evidence="3 4" key="1">
    <citation type="submission" date="2015-03" db="EMBL/GenBank/DDBJ databases">
        <title>Genome assembly of Sandaracinus amylolyticus DSM 53668.</title>
        <authorList>
            <person name="Sharma G."/>
            <person name="Subramanian S."/>
        </authorList>
    </citation>
    <scope>NUCLEOTIDE SEQUENCE [LARGE SCALE GENOMIC DNA]</scope>
    <source>
        <strain evidence="3 4">DSM 53668</strain>
    </source>
</reference>
<dbReference type="KEGG" id="samy:DB32_008296"/>
<organism evidence="3 4">
    <name type="scientific">Sandaracinus amylolyticus</name>
    <dbReference type="NCBI Taxonomy" id="927083"/>
    <lineage>
        <taxon>Bacteria</taxon>
        <taxon>Pseudomonadati</taxon>
        <taxon>Myxococcota</taxon>
        <taxon>Polyangia</taxon>
        <taxon>Polyangiales</taxon>
        <taxon>Sandaracinaceae</taxon>
        <taxon>Sandaracinus</taxon>
    </lineage>
</organism>
<keyword evidence="2" id="KW-0732">Signal</keyword>